<feature type="transmembrane region" description="Helical" evidence="1">
    <location>
        <begin position="183"/>
        <end position="200"/>
    </location>
</feature>
<dbReference type="EMBL" id="JAOSHN010000005">
    <property type="protein sequence ID" value="MCU7379403.1"/>
    <property type="molecule type" value="Genomic_DNA"/>
</dbReference>
<protein>
    <submittedName>
        <fullName evidence="3">Phosphatase PAP2 family protein</fullName>
    </submittedName>
</protein>
<keyword evidence="1" id="KW-0472">Membrane</keyword>
<dbReference type="AlphaFoldDB" id="A0A9J6QTL9"/>
<name>A0A9J6QTL9_9FIRM</name>
<gene>
    <name evidence="3" type="ORF">OBO34_00635</name>
    <name evidence="4" type="ORF">OBO34_13730</name>
</gene>
<dbReference type="RefSeq" id="WP_148396037.1">
    <property type="nucleotide sequence ID" value="NZ_JAJAGH010000005.1"/>
</dbReference>
<evidence type="ECO:0000256" key="1">
    <source>
        <dbReference type="SAM" id="Phobius"/>
    </source>
</evidence>
<proteinExistence type="predicted"/>
<dbReference type="Gene3D" id="1.20.144.10">
    <property type="entry name" value="Phosphatidic acid phosphatase type 2/haloperoxidase"/>
    <property type="match status" value="1"/>
</dbReference>
<evidence type="ECO:0000259" key="2">
    <source>
        <dbReference type="Pfam" id="PF01569"/>
    </source>
</evidence>
<dbReference type="EMBL" id="JAOSHN010000001">
    <property type="protein sequence ID" value="MCU7376854.1"/>
    <property type="molecule type" value="Genomic_DNA"/>
</dbReference>
<feature type="domain" description="Phosphatidic acid phosphatase type 2/haloperoxidase" evidence="2">
    <location>
        <begin position="117"/>
        <end position="205"/>
    </location>
</feature>
<dbReference type="SUPFAM" id="SSF48317">
    <property type="entry name" value="Acid phosphatase/Vanadium-dependent haloperoxidase"/>
    <property type="match status" value="1"/>
</dbReference>
<dbReference type="GO" id="GO:0016020">
    <property type="term" value="C:membrane"/>
    <property type="evidence" value="ECO:0007669"/>
    <property type="project" value="UniProtKB-SubCell"/>
</dbReference>
<evidence type="ECO:0000313" key="4">
    <source>
        <dbReference type="EMBL" id="MCU7379403.1"/>
    </source>
</evidence>
<evidence type="ECO:0000313" key="3">
    <source>
        <dbReference type="EMBL" id="MCU7376854.1"/>
    </source>
</evidence>
<organism evidence="3 5">
    <name type="scientific">Hominibacterium faecale</name>
    <dbReference type="NCBI Taxonomy" id="2839743"/>
    <lineage>
        <taxon>Bacteria</taxon>
        <taxon>Bacillati</taxon>
        <taxon>Bacillota</taxon>
        <taxon>Clostridia</taxon>
        <taxon>Peptostreptococcales</taxon>
        <taxon>Anaerovoracaceae</taxon>
        <taxon>Hominibacterium</taxon>
    </lineage>
</organism>
<feature type="transmembrane region" description="Helical" evidence="1">
    <location>
        <begin position="160"/>
        <end position="177"/>
    </location>
</feature>
<feature type="transmembrane region" description="Helical" evidence="1">
    <location>
        <begin position="83"/>
        <end position="102"/>
    </location>
</feature>
<dbReference type="Pfam" id="PF01569">
    <property type="entry name" value="PAP2"/>
    <property type="match status" value="1"/>
</dbReference>
<evidence type="ECO:0000313" key="5">
    <source>
        <dbReference type="Proteomes" id="UP001065549"/>
    </source>
</evidence>
<feature type="transmembrane region" description="Helical" evidence="1">
    <location>
        <begin position="12"/>
        <end position="32"/>
    </location>
</feature>
<feature type="transmembrane region" description="Helical" evidence="1">
    <location>
        <begin position="131"/>
        <end position="148"/>
    </location>
</feature>
<comment type="caution">
    <text evidence="3">The sequence shown here is derived from an EMBL/GenBank/DDBJ whole genome shotgun (WGS) entry which is preliminary data.</text>
</comment>
<reference evidence="3" key="1">
    <citation type="submission" date="2022-09" db="EMBL/GenBank/DDBJ databases">
        <title>Culturomic study of gut microbiota in children with autism spectrum disorder.</title>
        <authorList>
            <person name="Efimov B.A."/>
            <person name="Chaplin A.V."/>
            <person name="Sokolova S.R."/>
            <person name="Pikina A.P."/>
            <person name="Korzhanova M."/>
            <person name="Belova V."/>
            <person name="Korostin D."/>
        </authorList>
    </citation>
    <scope>NUCLEOTIDE SEQUENCE</scope>
    <source>
        <strain evidence="3">ASD5510</strain>
    </source>
</reference>
<dbReference type="InterPro" id="IPR000326">
    <property type="entry name" value="PAP2/HPO"/>
</dbReference>
<keyword evidence="1" id="KW-1133">Transmembrane helix</keyword>
<dbReference type="Proteomes" id="UP001065549">
    <property type="component" value="Unassembled WGS sequence"/>
</dbReference>
<sequence length="211" mass="24816">MEDQFKKKRDLLIFAGILLAYIFYLISVHIPMERHLIHVPLDDQIPFCELFVLPYIWWYGFISGPLIWFFLKSRQDFLDLGIYLLAGMWFCSAFFLIYPTYIDFQPQTLPRENLFSFLVELLYRADEPANVFPSIHCFESTAICIAIWKSKLWGGYRKPRIVGLASAIFICLSTMFIKQHSAADVAAGVLLALILYFPVYKINWPFRKRFE</sequence>
<keyword evidence="5" id="KW-1185">Reference proteome</keyword>
<accession>A0A9J6QTL9</accession>
<dbReference type="InterPro" id="IPR036938">
    <property type="entry name" value="PAP2/HPO_sf"/>
</dbReference>
<feature type="transmembrane region" description="Helical" evidence="1">
    <location>
        <begin position="52"/>
        <end position="71"/>
    </location>
</feature>
<keyword evidence="1" id="KW-0812">Transmembrane</keyword>